<feature type="compositionally biased region" description="Basic residues" evidence="1">
    <location>
        <begin position="36"/>
        <end position="45"/>
    </location>
</feature>
<dbReference type="GO" id="GO:0000294">
    <property type="term" value="P:nuclear-transcribed mRNA catabolic process, RNase MRP-dependent"/>
    <property type="evidence" value="ECO:0007669"/>
    <property type="project" value="TreeGrafter"/>
</dbReference>
<organism evidence="3 4">
    <name type="scientific">Coniosporium apollinis (strain CBS 100218)</name>
    <name type="common">Rock-inhabiting black yeast</name>
    <dbReference type="NCBI Taxonomy" id="1168221"/>
    <lineage>
        <taxon>Eukaryota</taxon>
        <taxon>Fungi</taxon>
        <taxon>Dikarya</taxon>
        <taxon>Ascomycota</taxon>
        <taxon>Pezizomycotina</taxon>
        <taxon>Dothideomycetes</taxon>
        <taxon>Dothideomycetes incertae sedis</taxon>
        <taxon>Coniosporium</taxon>
    </lineage>
</organism>
<dbReference type="Proteomes" id="UP000016924">
    <property type="component" value="Unassembled WGS sequence"/>
</dbReference>
<keyword evidence="4" id="KW-1185">Reference proteome</keyword>
<dbReference type="RefSeq" id="XP_007777072.1">
    <property type="nucleotide sequence ID" value="XM_007778882.1"/>
</dbReference>
<dbReference type="InterPro" id="IPR020347">
    <property type="entry name" value="Pop8"/>
</dbReference>
<evidence type="ECO:0000259" key="2">
    <source>
        <dbReference type="Pfam" id="PF20976"/>
    </source>
</evidence>
<dbReference type="STRING" id="1168221.R7YIL6"/>
<dbReference type="InterPro" id="IPR049128">
    <property type="entry name" value="Pop8-like_dom"/>
</dbReference>
<dbReference type="Pfam" id="PF20976">
    <property type="entry name" value="Pop8"/>
    <property type="match status" value="1"/>
</dbReference>
<dbReference type="PANTHER" id="PTHR28173:SF1">
    <property type="entry name" value="RIBONUCLEASES P_MRP PROTEIN SUBUNIT POP8"/>
    <property type="match status" value="1"/>
</dbReference>
<feature type="domain" description="Ribonucleases P/MRP subunit Pop8-like" evidence="2">
    <location>
        <begin position="61"/>
        <end position="134"/>
    </location>
</feature>
<protein>
    <recommendedName>
        <fullName evidence="2">Ribonucleases P/MRP subunit Pop8-like domain-containing protein</fullName>
    </recommendedName>
</protein>
<name>R7YIL6_CONA1</name>
<sequence length="168" mass="17678">MAQPAPTDTTMPEIPPTAPAPQPSAATTTSTATNASKKKKKRKAKPAAPSVPAPLTIRNPPWTYLHLTSHTSPVDPTPLDALTARTRLTTALQQFLGLTGAAISIDVLKLEGQDVWIRVPREDGGAVVAAVSGWVGGDEGRRVGWKVRGRDEWLGRLVGGSGEDLFGG</sequence>
<evidence type="ECO:0000313" key="3">
    <source>
        <dbReference type="EMBL" id="EON61755.1"/>
    </source>
</evidence>
<evidence type="ECO:0000313" key="4">
    <source>
        <dbReference type="Proteomes" id="UP000016924"/>
    </source>
</evidence>
<feature type="region of interest" description="Disordered" evidence="1">
    <location>
        <begin position="1"/>
        <end position="55"/>
    </location>
</feature>
<evidence type="ECO:0000256" key="1">
    <source>
        <dbReference type="SAM" id="MobiDB-lite"/>
    </source>
</evidence>
<dbReference type="GO" id="GO:0005655">
    <property type="term" value="C:nucleolar ribonuclease P complex"/>
    <property type="evidence" value="ECO:0007669"/>
    <property type="project" value="InterPro"/>
</dbReference>
<feature type="compositionally biased region" description="Pro residues" evidence="1">
    <location>
        <begin position="13"/>
        <end position="22"/>
    </location>
</feature>
<dbReference type="GO" id="GO:0000172">
    <property type="term" value="C:ribonuclease MRP complex"/>
    <property type="evidence" value="ECO:0007669"/>
    <property type="project" value="InterPro"/>
</dbReference>
<dbReference type="GO" id="GO:0008033">
    <property type="term" value="P:tRNA processing"/>
    <property type="evidence" value="ECO:0007669"/>
    <property type="project" value="InterPro"/>
</dbReference>
<proteinExistence type="predicted"/>
<dbReference type="GO" id="GO:0034965">
    <property type="term" value="P:intronic box C/D snoRNA processing"/>
    <property type="evidence" value="ECO:0007669"/>
    <property type="project" value="TreeGrafter"/>
</dbReference>
<accession>R7YIL6</accession>
<dbReference type="GO" id="GO:0004526">
    <property type="term" value="F:ribonuclease P activity"/>
    <property type="evidence" value="ECO:0007669"/>
    <property type="project" value="TreeGrafter"/>
</dbReference>
<dbReference type="HOGENOM" id="CLU_115053_1_1_1"/>
<reference evidence="4" key="1">
    <citation type="submission" date="2012-06" db="EMBL/GenBank/DDBJ databases">
        <title>The genome sequence of Coniosporium apollinis CBS 100218.</title>
        <authorList>
            <consortium name="The Broad Institute Genome Sequencing Platform"/>
            <person name="Cuomo C."/>
            <person name="Gorbushina A."/>
            <person name="Noack S."/>
            <person name="Walker B."/>
            <person name="Young S.K."/>
            <person name="Zeng Q."/>
            <person name="Gargeya S."/>
            <person name="Fitzgerald M."/>
            <person name="Haas B."/>
            <person name="Abouelleil A."/>
            <person name="Alvarado L."/>
            <person name="Arachchi H.M."/>
            <person name="Berlin A.M."/>
            <person name="Chapman S.B."/>
            <person name="Goldberg J."/>
            <person name="Griggs A."/>
            <person name="Gujja S."/>
            <person name="Hansen M."/>
            <person name="Howarth C."/>
            <person name="Imamovic A."/>
            <person name="Larimer J."/>
            <person name="McCowan C."/>
            <person name="Montmayeur A."/>
            <person name="Murphy C."/>
            <person name="Neiman D."/>
            <person name="Pearson M."/>
            <person name="Priest M."/>
            <person name="Roberts A."/>
            <person name="Saif S."/>
            <person name="Shea T."/>
            <person name="Sisk P."/>
            <person name="Sykes S."/>
            <person name="Wortman J."/>
            <person name="Nusbaum C."/>
            <person name="Birren B."/>
        </authorList>
    </citation>
    <scope>NUCLEOTIDE SEQUENCE [LARGE SCALE GENOMIC DNA]</scope>
    <source>
        <strain evidence="4">CBS 100218</strain>
    </source>
</reference>
<dbReference type="PANTHER" id="PTHR28173">
    <property type="entry name" value="RIBONUCLEASES P/MRP PROTEIN SUBUNIT POP8"/>
    <property type="match status" value="1"/>
</dbReference>
<dbReference type="eggNOG" id="ENOG502SCWV">
    <property type="taxonomic scope" value="Eukaryota"/>
</dbReference>
<dbReference type="GeneID" id="19898282"/>
<feature type="compositionally biased region" description="Low complexity" evidence="1">
    <location>
        <begin position="23"/>
        <end position="35"/>
    </location>
</feature>
<dbReference type="AlphaFoldDB" id="R7YIL6"/>
<gene>
    <name evidence="3" type="ORF">W97_00971</name>
</gene>
<dbReference type="OrthoDB" id="5530243at2759"/>
<dbReference type="GO" id="GO:0000171">
    <property type="term" value="F:ribonuclease MRP activity"/>
    <property type="evidence" value="ECO:0007669"/>
    <property type="project" value="TreeGrafter"/>
</dbReference>
<dbReference type="OMA" id="QVKSYCT"/>
<dbReference type="EMBL" id="JH767556">
    <property type="protein sequence ID" value="EON61755.1"/>
    <property type="molecule type" value="Genomic_DNA"/>
</dbReference>